<dbReference type="EMBL" id="JAKGBZ010000036">
    <property type="protein sequence ID" value="MCF3948016.1"/>
    <property type="molecule type" value="Genomic_DNA"/>
</dbReference>
<evidence type="ECO:0000259" key="4">
    <source>
        <dbReference type="PROSITE" id="PS50937"/>
    </source>
</evidence>
<dbReference type="SMART" id="SM00422">
    <property type="entry name" value="HTH_MERR"/>
    <property type="match status" value="1"/>
</dbReference>
<evidence type="ECO:0000313" key="5">
    <source>
        <dbReference type="EMBL" id="MCF3948016.1"/>
    </source>
</evidence>
<dbReference type="InterPro" id="IPR000551">
    <property type="entry name" value="MerR-type_HTH_dom"/>
</dbReference>
<dbReference type="PANTHER" id="PTHR30204:SF92">
    <property type="entry name" value="HTH-TYPE TRANSCRIPTIONAL REGULATOR ZNTR"/>
    <property type="match status" value="1"/>
</dbReference>
<dbReference type="PROSITE" id="PS00552">
    <property type="entry name" value="HTH_MERR_1"/>
    <property type="match status" value="1"/>
</dbReference>
<sequence length="132" mass="14758">MILIGALATQTRCNIETIRFYEKIGVLPKPARTEGGHRMYGPAHVKRLSFIRRARELGFTLDEVRALLRLADERDRPCGEVKLVAEAHLADVRIKITDLRAMQKALTTLVTQCDAGDGTDCALLEALSRQRT</sequence>
<protein>
    <submittedName>
        <fullName evidence="5">Helix-turn-helix domain-containing protein</fullName>
    </submittedName>
</protein>
<keyword evidence="3" id="KW-0804">Transcription</keyword>
<proteinExistence type="predicted"/>
<organism evidence="5 6">
    <name type="scientific">Acidiphilium iwatense</name>
    <dbReference type="NCBI Taxonomy" id="768198"/>
    <lineage>
        <taxon>Bacteria</taxon>
        <taxon>Pseudomonadati</taxon>
        <taxon>Pseudomonadota</taxon>
        <taxon>Alphaproteobacteria</taxon>
        <taxon>Acetobacterales</taxon>
        <taxon>Acidocellaceae</taxon>
        <taxon>Acidiphilium</taxon>
    </lineage>
</organism>
<dbReference type="InterPro" id="IPR009061">
    <property type="entry name" value="DNA-bd_dom_put_sf"/>
</dbReference>
<dbReference type="PROSITE" id="PS50937">
    <property type="entry name" value="HTH_MERR_2"/>
    <property type="match status" value="1"/>
</dbReference>
<dbReference type="InterPro" id="IPR047057">
    <property type="entry name" value="MerR_fam"/>
</dbReference>
<dbReference type="PRINTS" id="PR00040">
    <property type="entry name" value="HTHMERR"/>
</dbReference>
<dbReference type="Pfam" id="PF00376">
    <property type="entry name" value="MerR"/>
    <property type="match status" value="1"/>
</dbReference>
<dbReference type="PANTHER" id="PTHR30204">
    <property type="entry name" value="REDOX-CYCLING DRUG-SENSING TRANSCRIPTIONAL ACTIVATOR SOXR"/>
    <property type="match status" value="1"/>
</dbReference>
<comment type="caution">
    <text evidence="5">The sequence shown here is derived from an EMBL/GenBank/DDBJ whole genome shotgun (WGS) entry which is preliminary data.</text>
</comment>
<gene>
    <name evidence="5" type="ORF">L2A60_15160</name>
</gene>
<name>A0ABS9DZ53_9PROT</name>
<dbReference type="Pfam" id="PF09278">
    <property type="entry name" value="MerR-DNA-bind"/>
    <property type="match status" value="1"/>
</dbReference>
<dbReference type="CDD" id="cd04785">
    <property type="entry name" value="HTH_CadR-PbrR-like"/>
    <property type="match status" value="1"/>
</dbReference>
<feature type="domain" description="HTH merR-type" evidence="4">
    <location>
        <begin position="1"/>
        <end position="70"/>
    </location>
</feature>
<dbReference type="SUPFAM" id="SSF46955">
    <property type="entry name" value="Putative DNA-binding domain"/>
    <property type="match status" value="1"/>
</dbReference>
<keyword evidence="2" id="KW-0238">DNA-binding</keyword>
<accession>A0ABS9DZ53</accession>
<dbReference type="Gene3D" id="1.10.1660.10">
    <property type="match status" value="1"/>
</dbReference>
<evidence type="ECO:0000256" key="2">
    <source>
        <dbReference type="ARBA" id="ARBA00023125"/>
    </source>
</evidence>
<evidence type="ECO:0000256" key="3">
    <source>
        <dbReference type="ARBA" id="ARBA00023163"/>
    </source>
</evidence>
<dbReference type="InterPro" id="IPR015358">
    <property type="entry name" value="Tscrpt_reg_MerR_DNA-bd"/>
</dbReference>
<evidence type="ECO:0000313" key="6">
    <source>
        <dbReference type="Proteomes" id="UP001521209"/>
    </source>
</evidence>
<keyword evidence="1" id="KW-0805">Transcription regulation</keyword>
<keyword evidence="6" id="KW-1185">Reference proteome</keyword>
<dbReference type="RefSeq" id="WP_235705323.1">
    <property type="nucleotide sequence ID" value="NZ_JAKGBZ010000036.1"/>
</dbReference>
<evidence type="ECO:0000256" key="1">
    <source>
        <dbReference type="ARBA" id="ARBA00023015"/>
    </source>
</evidence>
<reference evidence="5 6" key="1">
    <citation type="submission" date="2022-01" db="EMBL/GenBank/DDBJ databases">
        <authorList>
            <person name="Won M."/>
            <person name="Kim S.-J."/>
            <person name="Kwon S.-W."/>
        </authorList>
    </citation>
    <scope>NUCLEOTIDE SEQUENCE [LARGE SCALE GENOMIC DNA]</scope>
    <source>
        <strain evidence="5 6">KCTC 23505</strain>
    </source>
</reference>
<dbReference type="Proteomes" id="UP001521209">
    <property type="component" value="Unassembled WGS sequence"/>
</dbReference>